<organism evidence="2 3">
    <name type="scientific">Puccinia striiformis</name>
    <dbReference type="NCBI Taxonomy" id="27350"/>
    <lineage>
        <taxon>Eukaryota</taxon>
        <taxon>Fungi</taxon>
        <taxon>Dikarya</taxon>
        <taxon>Basidiomycota</taxon>
        <taxon>Pucciniomycotina</taxon>
        <taxon>Pucciniomycetes</taxon>
        <taxon>Pucciniales</taxon>
        <taxon>Pucciniaceae</taxon>
        <taxon>Puccinia</taxon>
    </lineage>
</organism>
<evidence type="ECO:0000256" key="1">
    <source>
        <dbReference type="SAM" id="MobiDB-lite"/>
    </source>
</evidence>
<feature type="compositionally biased region" description="Basic and acidic residues" evidence="1">
    <location>
        <begin position="588"/>
        <end position="632"/>
    </location>
</feature>
<accession>A0A2S4WJK6</accession>
<feature type="compositionally biased region" description="Polar residues" evidence="1">
    <location>
        <begin position="283"/>
        <end position="301"/>
    </location>
</feature>
<reference evidence="2 3" key="1">
    <citation type="submission" date="2017-12" db="EMBL/GenBank/DDBJ databases">
        <title>Gene loss provides genomic basis for host adaptation in cereal stripe rust fungi.</title>
        <authorList>
            <person name="Xia C."/>
        </authorList>
    </citation>
    <scope>NUCLEOTIDE SEQUENCE [LARGE SCALE GENOMIC DNA]</scope>
    <source>
        <strain evidence="2 3">93TX-2</strain>
    </source>
</reference>
<dbReference type="AlphaFoldDB" id="A0A2S4WJK6"/>
<keyword evidence="3" id="KW-1185">Reference proteome</keyword>
<reference evidence="3" key="2">
    <citation type="journal article" date="2018" name="BMC Genomics">
        <title>Genomic insights into host adaptation between the wheat stripe rust pathogen (Puccinia striiformis f. sp. tritici) and the barley stripe rust pathogen (Puccinia striiformis f. sp. hordei).</title>
        <authorList>
            <person name="Xia C."/>
            <person name="Wang M."/>
            <person name="Yin C."/>
            <person name="Cornejo O.E."/>
            <person name="Hulbert S.H."/>
            <person name="Chen X."/>
        </authorList>
    </citation>
    <scope>NUCLEOTIDE SEQUENCE [LARGE SCALE GENOMIC DNA]</scope>
    <source>
        <strain evidence="3">93TX-2</strain>
    </source>
</reference>
<feature type="region of interest" description="Disordered" evidence="1">
    <location>
        <begin position="281"/>
        <end position="302"/>
    </location>
</feature>
<feature type="region of interest" description="Disordered" evidence="1">
    <location>
        <begin position="568"/>
        <end position="640"/>
    </location>
</feature>
<comment type="caution">
    <text evidence="2">The sequence shown here is derived from an EMBL/GenBank/DDBJ whole genome shotgun (WGS) entry which is preliminary data.</text>
</comment>
<gene>
    <name evidence="2" type="ORF">PSHT_01905</name>
</gene>
<sequence>SNRLIPLGTAVLEKRGLQITQRDISHILGYRQECCGSINLGDGREACWIRSLGRLCNPRAAAISLAKRRENQRKKKDEQSPTKQFTISITILVKPNNNSQHTKLSESESESAETRTADTVHQPSSISIAQSTSQTLLRPSCHSRSHSSTSDQNQNQSLHDILPTRGSLQIHRNNNHYPHQHRLSSASSSSAASCSSSSSLTHQTTSINTLRTSPAIFIRPPPSPSSSSPLPSLNMFFTRKHSLLLSNSILTISLTITSSFASVLLSLPSHTRIPHPIDHHSLSDIQSNPARNQIPLNSSRDPFNPHLRARSLPSNNANSINHPPQHRTYQQPRFTGWRLMLRFTLPAAVLSLLASWSKAEIAARVGCGTSQAFDVYALPIAVVALSRLPSIKQPSHELVATISIFTAAISLMFFAEPIYPSLILLGLFSAASQALYLNHLKTWLLSFPQLNPCNALAHSLDLTPRFTVHTAFWLIMYVLARVTERLLELWVVYRFKSPLSVILVVPPRNLFSIGLAQVSRFYLGQLGSPQSIACYSFSLLGIYHAEHDVSQAFRQFSKFIRSPFSHTKLASSGSTRRRSSDYTDQDEDRLQEKSPDSLLDHRNHHLQEVDPNYHRRLSSTEREQQTDKEDYRSSSTRSRRSKKDHWQTLFRSIAFGPICSSHIEAGMAITDRDPDDGDTKRDESTSRLVDLVFSYYNEPLSRFFEAVDHVRRLSVLSLQNPRVIVYVKHPEVSLVNIANVINADEVIRLNNVGREGGTYLAHILKHYNSTLLKDSQGRIIRGGLSSPEILERSEFGIERILISPAVHGLADHTVFMQPEISWHWIAKPRMDLFDPNSTGFLSFGPYLVSVCGQDGLGNGNYERMRDIYTMTISSYAGQFVVSKKRILSKRYEQYSKMRELLEAPKDHWIHSEGGWLKWKGATDTGPATNPTGPQAPFLGHALERSWPVIFGCTNPDIAASCPDEINDKLNCLS</sequence>
<feature type="non-terminal residue" evidence="2">
    <location>
        <position position="1"/>
    </location>
</feature>
<dbReference type="EMBL" id="PKSM01000015">
    <property type="protein sequence ID" value="POW21877.1"/>
    <property type="molecule type" value="Genomic_DNA"/>
</dbReference>
<protein>
    <submittedName>
        <fullName evidence="2">Uncharacterized protein</fullName>
    </submittedName>
</protein>
<dbReference type="OrthoDB" id="28755at2759"/>
<feature type="region of interest" description="Disordered" evidence="1">
    <location>
        <begin position="96"/>
        <end position="157"/>
    </location>
</feature>
<dbReference type="PANTHER" id="PTHR37490:SF1">
    <property type="entry name" value="GLYCOSYLTRANSFERASE 2-LIKE DOMAIN-CONTAINING PROTEIN"/>
    <property type="match status" value="1"/>
</dbReference>
<name>A0A2S4WJK6_9BASI</name>
<feature type="region of interest" description="Disordered" evidence="1">
    <location>
        <begin position="170"/>
        <end position="206"/>
    </location>
</feature>
<dbReference type="Proteomes" id="UP000238274">
    <property type="component" value="Unassembled WGS sequence"/>
</dbReference>
<dbReference type="VEuPathDB" id="FungiDB:PSHT_01905"/>
<evidence type="ECO:0000313" key="2">
    <source>
        <dbReference type="EMBL" id="POW21877.1"/>
    </source>
</evidence>
<dbReference type="VEuPathDB" id="FungiDB:PSTT_04026"/>
<feature type="compositionally biased region" description="Low complexity" evidence="1">
    <location>
        <begin position="184"/>
        <end position="199"/>
    </location>
</feature>
<feature type="compositionally biased region" description="Low complexity" evidence="1">
    <location>
        <begin position="124"/>
        <end position="150"/>
    </location>
</feature>
<proteinExistence type="predicted"/>
<reference evidence="3" key="3">
    <citation type="journal article" date="2018" name="Mol. Plant Microbe Interact.">
        <title>Genome sequence resources for the wheat stripe rust pathogen (Puccinia striiformis f. sp. tritici) and the barley stripe rust pathogen (Puccinia striiformis f. sp. hordei).</title>
        <authorList>
            <person name="Xia C."/>
            <person name="Wang M."/>
            <person name="Yin C."/>
            <person name="Cornejo O.E."/>
            <person name="Hulbert S.H."/>
            <person name="Chen X."/>
        </authorList>
    </citation>
    <scope>NUCLEOTIDE SEQUENCE [LARGE SCALE GENOMIC DNA]</scope>
    <source>
        <strain evidence="3">93TX-2</strain>
    </source>
</reference>
<evidence type="ECO:0000313" key="3">
    <source>
        <dbReference type="Proteomes" id="UP000238274"/>
    </source>
</evidence>
<dbReference type="PANTHER" id="PTHR37490">
    <property type="entry name" value="EXPRESSED PROTEIN"/>
    <property type="match status" value="1"/>
</dbReference>